<reference evidence="1 2" key="1">
    <citation type="submission" date="2018-11" db="EMBL/GenBank/DDBJ databases">
        <title>Rhizobium chutanense sp. nov., isolated from root nodules of Phaseolus vulgaris in China.</title>
        <authorList>
            <person name="Huo Y."/>
        </authorList>
    </citation>
    <scope>NUCLEOTIDE SEQUENCE [LARGE SCALE GENOMIC DNA]</scope>
    <source>
        <strain evidence="1 2">C16</strain>
    </source>
</reference>
<comment type="caution">
    <text evidence="1">The sequence shown here is derived from an EMBL/GenBank/DDBJ whole genome shotgun (WGS) entry which is preliminary data.</text>
</comment>
<dbReference type="Proteomes" id="UP000278081">
    <property type="component" value="Unassembled WGS sequence"/>
</dbReference>
<evidence type="ECO:0000313" key="1">
    <source>
        <dbReference type="EMBL" id="RUM06819.1"/>
    </source>
</evidence>
<dbReference type="EMBL" id="RJTJ01000008">
    <property type="protein sequence ID" value="RUM06819.1"/>
    <property type="molecule type" value="Genomic_DNA"/>
</dbReference>
<evidence type="ECO:0000313" key="2">
    <source>
        <dbReference type="Proteomes" id="UP000278081"/>
    </source>
</evidence>
<protein>
    <recommendedName>
        <fullName evidence="3">Phage tail protein</fullName>
    </recommendedName>
</protein>
<gene>
    <name evidence="1" type="ORF">EFR84_11530</name>
</gene>
<dbReference type="AlphaFoldDB" id="A0A432P3T3"/>
<sequence length="117" mass="12808">MTVPSWPSSLPQMFLRDGYSEEGADNLIASNVSVGPAKVRRRTTANVRPITGSMMMNETQYQAFIDFVADDLKDRAIAFSFPDPHGGSPLLVRMRQAASVAAVGIDWRVQIGLEVLP</sequence>
<dbReference type="OrthoDB" id="7858450at2"/>
<evidence type="ECO:0008006" key="3">
    <source>
        <dbReference type="Google" id="ProtNLM"/>
    </source>
</evidence>
<accession>A0A432P3T3</accession>
<proteinExistence type="predicted"/>
<organism evidence="1 2">
    <name type="scientific">Rhizobium chutanense</name>
    <dbReference type="NCBI Taxonomy" id="2035448"/>
    <lineage>
        <taxon>Bacteria</taxon>
        <taxon>Pseudomonadati</taxon>
        <taxon>Pseudomonadota</taxon>
        <taxon>Alphaproteobacteria</taxon>
        <taxon>Hyphomicrobiales</taxon>
        <taxon>Rhizobiaceae</taxon>
        <taxon>Rhizobium/Agrobacterium group</taxon>
        <taxon>Rhizobium</taxon>
    </lineage>
</organism>
<name>A0A432P3T3_9HYPH</name>
<dbReference type="RefSeq" id="WP_126908993.1">
    <property type="nucleotide sequence ID" value="NZ_ML133755.1"/>
</dbReference>